<comment type="caution">
    <text evidence="1">The sequence shown here is derived from an EMBL/GenBank/DDBJ whole genome shotgun (WGS) entry which is preliminary data.</text>
</comment>
<dbReference type="Proteomes" id="UP001153331">
    <property type="component" value="Unassembled WGS sequence"/>
</dbReference>
<name>A0ACC2IQZ9_9PLEO</name>
<reference evidence="1" key="1">
    <citation type="submission" date="2022-11" db="EMBL/GenBank/DDBJ databases">
        <title>Genome Sequence of Boeremia exigua.</title>
        <authorList>
            <person name="Buettner E."/>
        </authorList>
    </citation>
    <scope>NUCLEOTIDE SEQUENCE</scope>
    <source>
        <strain evidence="1">CU02</strain>
    </source>
</reference>
<evidence type="ECO:0000313" key="2">
    <source>
        <dbReference type="Proteomes" id="UP001153331"/>
    </source>
</evidence>
<dbReference type="EMBL" id="JAPHNI010000046">
    <property type="protein sequence ID" value="KAJ8117630.1"/>
    <property type="molecule type" value="Genomic_DNA"/>
</dbReference>
<gene>
    <name evidence="1" type="ORF">OPT61_g1217</name>
</gene>
<accession>A0ACC2IQZ9</accession>
<keyword evidence="2" id="KW-1185">Reference proteome</keyword>
<proteinExistence type="predicted"/>
<sequence length="982" mass="106762">MRTIKLLYHSTSDRRKIHGSGSDFRKWVGVYASRGSELAPRDILPGVNTASPDEDICLGGDRHSYIDNNLYAHSKNQLVRRPQQKISLILDGITMRVTRGAVQRAQQDAEEPAGAPGHALEAIEPNTSPVTQDEEPLPAKTIARTPAKKAKGKGAKKGTKAKKMKTEDKEVTQVNGEAEQHIAVSSADTAAEQEPTTDHMNGAAEAANINEQPQAPQNLAGRLTRRQLAKLEEEEALRISQHAPGPKNDATDTVARHPTSQITEITTEDSIDATPRQKQTTVAQAQLTHAEPELATRPAQRTRFEQTNLGEERPAIHVIKTAKESATEKSEVVIGAKEAVLIEHDEMTPPHENPAEPACGSATKQNRLVRHQQEKPEVEQHQAPRSKSTLNEDLHNTTSDVPTELIVQQEEEGCEEFTKNKANDNEDNVALAAIVEMELDKADECAAERTDDVGEVKSPPSVRSQTDAYASKASKLTKPDDYPNEAIQARPATPTDAEFDADLETRIDVSAADEVVPSEEFTLKTEPEMLCDKEPPQTSEASISAIDRLEGDLECIGKAIPDLDKPAGDITSNAPRRELPVKTPMKPSKEQLVRSTTQLTSKTSSKTLVKVPTKNAPGGSKISSATNAPPSAKVSKVPGAAPKSVKSTTTTLSRASSVRNAPSKNIERRSTETTDYLASKRRPISLSFPTPPPPPKGRAPTKPVFQLSSDSVAAKLRAQKEERLKREVGDAVAPNQRPISMPPLAKSTKRLTVPSFQLPGEATAARLKAQKDARLKRVEQAGGGKKLATRPISMPSLSKSTKPTTKPSFQLPGEATAARLKAQKEERQKRMEEAEAAKKAAPVRKPIVHQPRKTLLTKDAPEDSTPPAPRTDASQSSGSVARKRSITKPSALHSTSTSSTNRSSVLPVEGGRSISTSQDAAALKIKGTQILNRDKRENEAMDHERKTKEEAAKRARAEAAERGRIASREWAERQRQKMKTVH</sequence>
<evidence type="ECO:0000313" key="1">
    <source>
        <dbReference type="EMBL" id="KAJ8117630.1"/>
    </source>
</evidence>
<protein>
    <submittedName>
        <fullName evidence="1">Uncharacterized protein</fullName>
    </submittedName>
</protein>
<organism evidence="1 2">
    <name type="scientific">Boeremia exigua</name>
    <dbReference type="NCBI Taxonomy" id="749465"/>
    <lineage>
        <taxon>Eukaryota</taxon>
        <taxon>Fungi</taxon>
        <taxon>Dikarya</taxon>
        <taxon>Ascomycota</taxon>
        <taxon>Pezizomycotina</taxon>
        <taxon>Dothideomycetes</taxon>
        <taxon>Pleosporomycetidae</taxon>
        <taxon>Pleosporales</taxon>
        <taxon>Pleosporineae</taxon>
        <taxon>Didymellaceae</taxon>
        <taxon>Boeremia</taxon>
    </lineage>
</organism>